<dbReference type="NCBIfam" id="TIGR01249">
    <property type="entry name" value="pro_imino_pep_1"/>
    <property type="match status" value="1"/>
</dbReference>
<comment type="similarity">
    <text evidence="3 8 10">Belongs to the peptidase S33 family.</text>
</comment>
<dbReference type="GO" id="GO:0005737">
    <property type="term" value="C:cytoplasm"/>
    <property type="evidence" value="ECO:0007669"/>
    <property type="project" value="UniProtKB-SubCell"/>
</dbReference>
<evidence type="ECO:0000256" key="2">
    <source>
        <dbReference type="ARBA" id="ARBA00004496"/>
    </source>
</evidence>
<reference evidence="12 13" key="1">
    <citation type="submission" date="2018-08" db="EMBL/GenBank/DDBJ databases">
        <title>Genomic Encyclopedia of Archaeal and Bacterial Type Strains, Phase II (KMG-II): from individual species to whole genera.</title>
        <authorList>
            <person name="Goeker M."/>
        </authorList>
    </citation>
    <scope>NUCLEOTIDE SEQUENCE [LARGE SCALE GENOMIC DNA]</scope>
    <source>
        <strain evidence="12 13">DSM 45791</strain>
    </source>
</reference>
<keyword evidence="7 8" id="KW-0378">Hydrolase</keyword>
<dbReference type="SUPFAM" id="SSF53474">
    <property type="entry name" value="alpha/beta-Hydrolases"/>
    <property type="match status" value="1"/>
</dbReference>
<gene>
    <name evidence="12" type="ORF">BCF44_11232</name>
</gene>
<dbReference type="Proteomes" id="UP000256269">
    <property type="component" value="Unassembled WGS sequence"/>
</dbReference>
<dbReference type="EC" id="3.4.11.5" evidence="8 10"/>
<keyword evidence="6 8" id="KW-0645">Protease</keyword>
<comment type="subcellular location">
    <subcellularLocation>
        <location evidence="2 8">Cytoplasm</location>
    </subcellularLocation>
</comment>
<dbReference type="OrthoDB" id="9796770at2"/>
<comment type="catalytic activity">
    <reaction evidence="1 8 10">
        <text>Release of N-terminal proline from a peptide.</text>
        <dbReference type="EC" id="3.4.11.5"/>
    </reaction>
</comment>
<keyword evidence="4 8" id="KW-0031">Aminopeptidase</keyword>
<keyword evidence="13" id="KW-1185">Reference proteome</keyword>
<proteinExistence type="inferred from homology"/>
<dbReference type="Gene3D" id="3.40.50.1820">
    <property type="entry name" value="alpha/beta hydrolase"/>
    <property type="match status" value="1"/>
</dbReference>
<dbReference type="PIRSF" id="PIRSF006431">
    <property type="entry name" value="Pept_S33"/>
    <property type="match status" value="1"/>
</dbReference>
<evidence type="ECO:0000256" key="5">
    <source>
        <dbReference type="ARBA" id="ARBA00022490"/>
    </source>
</evidence>
<protein>
    <recommendedName>
        <fullName evidence="8 10">Proline iminopeptidase</fullName>
        <shortName evidence="8">PIP</shortName>
        <ecNumber evidence="8 10">3.4.11.5</ecNumber>
    </recommendedName>
    <alternativeName>
        <fullName evidence="8">Prolyl aminopeptidase</fullName>
    </alternativeName>
</protein>
<dbReference type="EMBL" id="QUNO01000012">
    <property type="protein sequence ID" value="REH40951.1"/>
    <property type="molecule type" value="Genomic_DNA"/>
</dbReference>
<accession>A0A3E0HAE8</accession>
<sequence length="336" mass="37213">MRDRYPEIEPYDHGLLEVGDGNLVYWETCGNPAGKPVLSVHGGPGSGCSTNSRRYFDPDRYRIVLFDQRNCGRSLPNAADPAVDLSANTTDHLIADMELLREHLGIDRWMLFGGSWGCVLSLVYAERHPDRVTELVQMGLATGRRDDVELLTRGLGGIFPQAFARYVDLLPESERDNIPAGYYKLLNDPDAQVRDRAMRAWCDWEDAMLPYAPAKAMYEEDADRAYAFTRLVTHYWSQDHFIDPDEVLANAGKLADIPTVLVQGVLDLGNLVGTPWLLAQALPHAELIMVPGEGHSLAAPGMRHALVTATDNFAEKTSGRVSIEPTAARRVGEKAP</sequence>
<feature type="active site" description="Proton donor" evidence="9">
    <location>
        <position position="295"/>
    </location>
</feature>
<dbReference type="PANTHER" id="PTHR43722:SF1">
    <property type="entry name" value="PROLINE IMINOPEPTIDASE"/>
    <property type="match status" value="1"/>
</dbReference>
<name>A0A3E0HAE8_9PSEU</name>
<evidence type="ECO:0000256" key="8">
    <source>
        <dbReference type="PIRNR" id="PIRNR006431"/>
    </source>
</evidence>
<evidence type="ECO:0000256" key="4">
    <source>
        <dbReference type="ARBA" id="ARBA00022438"/>
    </source>
</evidence>
<organism evidence="12 13">
    <name type="scientific">Kutzneria buriramensis</name>
    <dbReference type="NCBI Taxonomy" id="1045776"/>
    <lineage>
        <taxon>Bacteria</taxon>
        <taxon>Bacillati</taxon>
        <taxon>Actinomycetota</taxon>
        <taxon>Actinomycetes</taxon>
        <taxon>Pseudonocardiales</taxon>
        <taxon>Pseudonocardiaceae</taxon>
        <taxon>Kutzneria</taxon>
    </lineage>
</organism>
<dbReference type="InterPro" id="IPR029058">
    <property type="entry name" value="AB_hydrolase_fold"/>
</dbReference>
<dbReference type="GO" id="GO:0006508">
    <property type="term" value="P:proteolysis"/>
    <property type="evidence" value="ECO:0007669"/>
    <property type="project" value="UniProtKB-KW"/>
</dbReference>
<evidence type="ECO:0000259" key="11">
    <source>
        <dbReference type="Pfam" id="PF00561"/>
    </source>
</evidence>
<comment type="caution">
    <text evidence="12">The sequence shown here is derived from an EMBL/GenBank/DDBJ whole genome shotgun (WGS) entry which is preliminary data.</text>
</comment>
<dbReference type="RefSeq" id="WP_116178154.1">
    <property type="nucleotide sequence ID" value="NZ_CP144375.1"/>
</dbReference>
<dbReference type="GO" id="GO:0004177">
    <property type="term" value="F:aminopeptidase activity"/>
    <property type="evidence" value="ECO:0007669"/>
    <property type="project" value="UniProtKB-UniRule"/>
</dbReference>
<evidence type="ECO:0000256" key="9">
    <source>
        <dbReference type="PIRSR" id="PIRSR006431-1"/>
    </source>
</evidence>
<evidence type="ECO:0000256" key="3">
    <source>
        <dbReference type="ARBA" id="ARBA00010088"/>
    </source>
</evidence>
<evidence type="ECO:0000313" key="13">
    <source>
        <dbReference type="Proteomes" id="UP000256269"/>
    </source>
</evidence>
<dbReference type="PRINTS" id="PR00793">
    <property type="entry name" value="PROAMNOPTASE"/>
</dbReference>
<dbReference type="InterPro" id="IPR000073">
    <property type="entry name" value="AB_hydrolase_1"/>
</dbReference>
<evidence type="ECO:0000256" key="10">
    <source>
        <dbReference type="RuleBase" id="RU003421"/>
    </source>
</evidence>
<evidence type="ECO:0000313" key="12">
    <source>
        <dbReference type="EMBL" id="REH40951.1"/>
    </source>
</evidence>
<feature type="domain" description="AB hydrolase-1" evidence="11">
    <location>
        <begin position="35"/>
        <end position="296"/>
    </location>
</feature>
<dbReference type="PANTHER" id="PTHR43722">
    <property type="entry name" value="PROLINE IMINOPEPTIDASE"/>
    <property type="match status" value="1"/>
</dbReference>
<dbReference type="Pfam" id="PF00561">
    <property type="entry name" value="Abhydrolase_1"/>
    <property type="match status" value="1"/>
</dbReference>
<dbReference type="InterPro" id="IPR005944">
    <property type="entry name" value="Pro_iminopeptidase"/>
</dbReference>
<evidence type="ECO:0000256" key="6">
    <source>
        <dbReference type="ARBA" id="ARBA00022670"/>
    </source>
</evidence>
<evidence type="ECO:0000256" key="1">
    <source>
        <dbReference type="ARBA" id="ARBA00001585"/>
    </source>
</evidence>
<keyword evidence="5 8" id="KW-0963">Cytoplasm</keyword>
<dbReference type="InterPro" id="IPR002410">
    <property type="entry name" value="Peptidase_S33"/>
</dbReference>
<evidence type="ECO:0000256" key="7">
    <source>
        <dbReference type="ARBA" id="ARBA00022801"/>
    </source>
</evidence>
<feature type="active site" description="Nucleophile" evidence="9">
    <location>
        <position position="115"/>
    </location>
</feature>
<feature type="active site" evidence="9">
    <location>
        <position position="267"/>
    </location>
</feature>
<dbReference type="AlphaFoldDB" id="A0A3E0HAE8"/>